<gene>
    <name evidence="1" type="ORF">D3H65_12100</name>
</gene>
<proteinExistence type="predicted"/>
<keyword evidence="2" id="KW-1185">Reference proteome</keyword>
<dbReference type="AlphaFoldDB" id="A0A3B7MKH7"/>
<organism evidence="1 2">
    <name type="scientific">Paraflavitalea soli</name>
    <dbReference type="NCBI Taxonomy" id="2315862"/>
    <lineage>
        <taxon>Bacteria</taxon>
        <taxon>Pseudomonadati</taxon>
        <taxon>Bacteroidota</taxon>
        <taxon>Chitinophagia</taxon>
        <taxon>Chitinophagales</taxon>
        <taxon>Chitinophagaceae</taxon>
        <taxon>Paraflavitalea</taxon>
    </lineage>
</organism>
<name>A0A3B7MKH7_9BACT</name>
<dbReference type="EMBL" id="CP032157">
    <property type="protein sequence ID" value="AXY74678.1"/>
    <property type="molecule type" value="Genomic_DNA"/>
</dbReference>
<sequence>MENKNIPDILDRLADILQQNDSLPLTYLDSMQERDQVTGSTLPAGQLRRREEKLPEFLQQLGIRSMTLHDPANIETLLSTASNMAAQIGGTPHHYFHHSSFAGYFQTIFQQATTIGFADWSLFANASDYWDKLLTAVIKPLKTKELQFIFYLGNISSRPVFMVDEMLDIMGDFARYGQVTFIMDQQEMKKLWEALNGVNTARNDLWPFDIEERYKSLFNTMNVHKLVVYALNGVSLYSRKEQFNLTRRVMTVPVENAPNGRNNFINGYSLGLSLQLESALCIILGIIYYELITQHNISPSRHALLNHIKSWKDQQGVTTAQTPNL</sequence>
<reference evidence="1 2" key="1">
    <citation type="submission" date="2018-09" db="EMBL/GenBank/DDBJ databases">
        <title>Genome sequencing of strain 6GH32-13.</title>
        <authorList>
            <person name="Weon H.-Y."/>
            <person name="Heo J."/>
            <person name="Kwon S.-W."/>
        </authorList>
    </citation>
    <scope>NUCLEOTIDE SEQUENCE [LARGE SCALE GENOMIC DNA]</scope>
    <source>
        <strain evidence="1 2">5GH32-13</strain>
    </source>
</reference>
<dbReference type="Proteomes" id="UP000263900">
    <property type="component" value="Chromosome"/>
</dbReference>
<dbReference type="KEGG" id="pseg:D3H65_12100"/>
<protein>
    <submittedName>
        <fullName evidence="1">Uncharacterized protein</fullName>
    </submittedName>
</protein>
<evidence type="ECO:0000313" key="2">
    <source>
        <dbReference type="Proteomes" id="UP000263900"/>
    </source>
</evidence>
<evidence type="ECO:0000313" key="1">
    <source>
        <dbReference type="EMBL" id="AXY74678.1"/>
    </source>
</evidence>
<dbReference type="RefSeq" id="WP_119050563.1">
    <property type="nucleotide sequence ID" value="NZ_CP032157.1"/>
</dbReference>
<dbReference type="OrthoDB" id="787163at2"/>
<accession>A0A3B7MKH7</accession>